<protein>
    <recommendedName>
        <fullName evidence="2">Lcl C-terminal domain-containing protein</fullName>
    </recommendedName>
</protein>
<dbReference type="OrthoDB" id="8555302at2"/>
<organism evidence="3 4">
    <name type="scientific">Aquella oligotrophica</name>
    <dbReference type="NCBI Taxonomy" id="2067065"/>
    <lineage>
        <taxon>Bacteria</taxon>
        <taxon>Pseudomonadati</taxon>
        <taxon>Pseudomonadota</taxon>
        <taxon>Betaproteobacteria</taxon>
        <taxon>Neisseriales</taxon>
        <taxon>Neisseriaceae</taxon>
        <taxon>Aquella</taxon>
    </lineage>
</organism>
<dbReference type="Pfam" id="PF07603">
    <property type="entry name" value="Lcl_C"/>
    <property type="match status" value="1"/>
</dbReference>
<name>A0A2I7N4B9_9NEIS</name>
<feature type="domain" description="Lcl C-terminal" evidence="2">
    <location>
        <begin position="56"/>
        <end position="189"/>
    </location>
</feature>
<dbReference type="EMBL" id="CP024847">
    <property type="protein sequence ID" value="AUR51268.1"/>
    <property type="molecule type" value="Genomic_DNA"/>
</dbReference>
<dbReference type="AlphaFoldDB" id="A0A2I7N4B9"/>
<dbReference type="RefSeq" id="WP_102950568.1">
    <property type="nucleotide sequence ID" value="NZ_CP024847.1"/>
</dbReference>
<dbReference type="Proteomes" id="UP000236655">
    <property type="component" value="Chromosome"/>
</dbReference>
<sequence length="192" mass="20526">MNYKIVKILLLSSFFIIANAANIAYAPKAAPGDTAAAGVGKEWPTTRFTVDTTEECVIDNLTGLMWPRNGNLLGTGSWGSSSTVGTAQYLVAQMNTDSSATGYHLCGYSDWRLPNINELLSLFNYSATNGNQADWLNGTEIFSDVQGSGYWSSTPYSGVGGGAWYVNMATGLSAYYSDLSGSYSVWSVRGGK</sequence>
<reference evidence="4" key="1">
    <citation type="submission" date="2017-11" db="EMBL/GenBank/DDBJ databases">
        <authorList>
            <person name="Chan K.G."/>
            <person name="Lee L.S."/>
        </authorList>
    </citation>
    <scope>NUCLEOTIDE SEQUENCE [LARGE SCALE GENOMIC DNA]</scope>
    <source>
        <strain evidence="4">DSM 100970</strain>
    </source>
</reference>
<dbReference type="PANTHER" id="PTHR35812">
    <property type="entry name" value="LIPOPROTEIN"/>
    <property type="match status" value="1"/>
</dbReference>
<evidence type="ECO:0000313" key="3">
    <source>
        <dbReference type="EMBL" id="AUR51268.1"/>
    </source>
</evidence>
<keyword evidence="4" id="KW-1185">Reference proteome</keyword>
<evidence type="ECO:0000313" key="4">
    <source>
        <dbReference type="Proteomes" id="UP000236655"/>
    </source>
</evidence>
<keyword evidence="1" id="KW-0732">Signal</keyword>
<dbReference type="InterPro" id="IPR011460">
    <property type="entry name" value="Lcl_C"/>
</dbReference>
<evidence type="ECO:0000259" key="2">
    <source>
        <dbReference type="Pfam" id="PF07603"/>
    </source>
</evidence>
<proteinExistence type="predicted"/>
<accession>A0A2I7N4B9</accession>
<feature type="signal peptide" evidence="1">
    <location>
        <begin position="1"/>
        <end position="20"/>
    </location>
</feature>
<evidence type="ECO:0000256" key="1">
    <source>
        <dbReference type="SAM" id="SignalP"/>
    </source>
</evidence>
<gene>
    <name evidence="3" type="ORF">CUN60_02785</name>
</gene>
<dbReference type="KEGG" id="nba:CUN60_02785"/>
<dbReference type="PANTHER" id="PTHR35812:SF1">
    <property type="entry name" value="LIPOPROTEIN"/>
    <property type="match status" value="1"/>
</dbReference>
<feature type="chain" id="PRO_5014389771" description="Lcl C-terminal domain-containing protein" evidence="1">
    <location>
        <begin position="21"/>
        <end position="192"/>
    </location>
</feature>